<dbReference type="EMBL" id="KV427608">
    <property type="protein sequence ID" value="KZT11024.1"/>
    <property type="molecule type" value="Genomic_DNA"/>
</dbReference>
<keyword evidence="3" id="KW-0498">Mitosis</keyword>
<keyword evidence="4" id="KW-0833">Ubl conjugation pathway</keyword>
<feature type="domain" description="GLTSCR protein conserved" evidence="11">
    <location>
        <begin position="609"/>
        <end position="726"/>
    </location>
</feature>
<evidence type="ECO:0000313" key="12">
    <source>
        <dbReference type="EMBL" id="KZT11024.1"/>
    </source>
</evidence>
<keyword evidence="13" id="KW-1185">Reference proteome</keyword>
<evidence type="ECO:0000256" key="8">
    <source>
        <dbReference type="SAM" id="Coils"/>
    </source>
</evidence>
<evidence type="ECO:0000259" key="11">
    <source>
        <dbReference type="Pfam" id="PF15249"/>
    </source>
</evidence>
<evidence type="ECO:0000256" key="6">
    <source>
        <dbReference type="ARBA" id="ARBA00023306"/>
    </source>
</evidence>
<feature type="repeat" description="TPR" evidence="7">
    <location>
        <begin position="328"/>
        <end position="361"/>
    </location>
</feature>
<dbReference type="AlphaFoldDB" id="A0A165GZ19"/>
<dbReference type="Proteomes" id="UP000076871">
    <property type="component" value="Unassembled WGS sequence"/>
</dbReference>
<evidence type="ECO:0000256" key="3">
    <source>
        <dbReference type="ARBA" id="ARBA00022776"/>
    </source>
</evidence>
<protein>
    <submittedName>
        <fullName evidence="12">TPR-like protein</fullName>
    </submittedName>
</protein>
<feature type="domain" description="Cdc23" evidence="10">
    <location>
        <begin position="9"/>
        <end position="116"/>
    </location>
</feature>
<keyword evidence="5 7" id="KW-0802">TPR repeat</keyword>
<dbReference type="InterPro" id="IPR015671">
    <property type="entry name" value="GSCR1_dom"/>
</dbReference>
<dbReference type="Gene3D" id="1.25.40.10">
    <property type="entry name" value="Tetratricopeptide repeat domain"/>
    <property type="match status" value="3"/>
</dbReference>
<sequence length="979" mass="107912">MATVDANMVEALRNAVRDCGERGLRAASKWAAEQLLSIPKPKRQPSAITLPSAVQTSTSAPAPSSTTQPRHPHAPHLYSLPEDVRRKELQWEAEDADYIAAARTFFDCNDYARAASEKQALREWYKLDIPVNTSLRDLMLQVENATDPFLLFLKALFLQRLHQRDRAIESALLSIAGYPWNWSAWMVLGECLNDGEETLNTLHSPTENELGLCDRLLSEELFPQSSWIMALRASVLYHMHDFKEAAMQFTKILTIDPYRIDDIDIYSNILYVTEDHLTLTKIAHEFTMIDKDRPEVCCLIGNYYSLRSEHAKAIKYFRRATQLDRTYLSAWTLMGHEYVEMKNSHAAIEAYRKAVDVNRKDYRAWYGLGQAYELLSMHQYALHYYQHATALRPYDVRIWQAQGICYEEMARPREAIQCLKRALIGADPLETIIHLKLAKLYNDLDEFAEAAAYHRHVVEVCRAANKPVAEFAKSGVYVARYHVLHGGNDIGLAKEYLEIVASSNAEEPFSQSDSKPRISVPLDASGSTYGSPAPEPLTPAVASTSTFDVDLITVDGEPDDGRPATGSSARVKLEPDVEAISRQSYDTYARNDKGTLVCSCRVASSLAADQMAVLYPDVDAPFSDAADAVRRLLPYHVFHHPKEDLEAFMKRPIFTPQKGKRKATEEDLLREEIAETKFALDCWRRRKALERRFKRACIRSGTRASPDDQAHFLAQAILETEREETINVNAELRQARAQLEKLQREKRAAEAPVPQPRPPASYYAAPSTPTSAYASQYRGYAYPYAHAYGAGQYTLSPAFPTTHAAYTSTPSSTGAYTGMSPYPSTPTPTASYAASSTTYQTATPVATSNAPAATAVTPAQHTPSRPPTSAIPVQLPVTSLPALTAIGLQPVPVSSLPAEGQQRPAAVLKSQTGATMNLEINVGSLQPAQMSGLALILNALTSRGVNVDGTTTAAPIGGTGGSGTPSTSAPASTVSSGTR</sequence>
<proteinExistence type="predicted"/>
<feature type="region of interest" description="Disordered" evidence="9">
    <location>
        <begin position="507"/>
        <end position="537"/>
    </location>
</feature>
<dbReference type="PANTHER" id="PTHR12558:SF10">
    <property type="entry name" value="CELL DIVISION CYCLE PROTEIN 23 HOMOLOG"/>
    <property type="match status" value="1"/>
</dbReference>
<dbReference type="RefSeq" id="XP_040768764.1">
    <property type="nucleotide sequence ID" value="XM_040910537.1"/>
</dbReference>
<evidence type="ECO:0000256" key="1">
    <source>
        <dbReference type="ARBA" id="ARBA00022618"/>
    </source>
</evidence>
<organism evidence="12 13">
    <name type="scientific">Laetiporus sulphureus 93-53</name>
    <dbReference type="NCBI Taxonomy" id="1314785"/>
    <lineage>
        <taxon>Eukaryota</taxon>
        <taxon>Fungi</taxon>
        <taxon>Dikarya</taxon>
        <taxon>Basidiomycota</taxon>
        <taxon>Agaricomycotina</taxon>
        <taxon>Agaricomycetes</taxon>
        <taxon>Polyporales</taxon>
        <taxon>Laetiporus</taxon>
    </lineage>
</organism>
<keyword evidence="6" id="KW-0131">Cell cycle</keyword>
<dbReference type="SMART" id="SM00028">
    <property type="entry name" value="TPR"/>
    <property type="match status" value="6"/>
</dbReference>
<dbReference type="Pfam" id="PF04049">
    <property type="entry name" value="ANAPC8"/>
    <property type="match status" value="2"/>
</dbReference>
<dbReference type="OrthoDB" id="10262026at2759"/>
<dbReference type="GeneID" id="63827566"/>
<evidence type="ECO:0000256" key="5">
    <source>
        <dbReference type="ARBA" id="ARBA00022803"/>
    </source>
</evidence>
<dbReference type="InterPro" id="IPR011990">
    <property type="entry name" value="TPR-like_helical_dom_sf"/>
</dbReference>
<feature type="domain" description="Cdc23" evidence="10">
    <location>
        <begin position="144"/>
        <end position="202"/>
    </location>
</feature>
<feature type="compositionally biased region" description="Low complexity" evidence="9">
    <location>
        <begin position="964"/>
        <end position="979"/>
    </location>
</feature>
<dbReference type="GO" id="GO:0045842">
    <property type="term" value="P:positive regulation of mitotic metaphase/anaphase transition"/>
    <property type="evidence" value="ECO:0007669"/>
    <property type="project" value="TreeGrafter"/>
</dbReference>
<evidence type="ECO:0000256" key="4">
    <source>
        <dbReference type="ARBA" id="ARBA00022786"/>
    </source>
</evidence>
<feature type="region of interest" description="Disordered" evidence="9">
    <location>
        <begin position="52"/>
        <end position="77"/>
    </location>
</feature>
<accession>A0A165GZ19</accession>
<dbReference type="InParanoid" id="A0A165GZ19"/>
<evidence type="ECO:0000259" key="10">
    <source>
        <dbReference type="Pfam" id="PF04049"/>
    </source>
</evidence>
<dbReference type="GO" id="GO:0005680">
    <property type="term" value="C:anaphase-promoting complex"/>
    <property type="evidence" value="ECO:0007669"/>
    <property type="project" value="InterPro"/>
</dbReference>
<evidence type="ECO:0000256" key="7">
    <source>
        <dbReference type="PROSITE-ProRule" id="PRU00339"/>
    </source>
</evidence>
<feature type="repeat" description="TPR" evidence="7">
    <location>
        <begin position="362"/>
        <end position="395"/>
    </location>
</feature>
<feature type="repeat" description="TPR" evidence="7">
    <location>
        <begin position="294"/>
        <end position="327"/>
    </location>
</feature>
<name>A0A165GZ19_9APHY</name>
<dbReference type="Pfam" id="PF13432">
    <property type="entry name" value="TPR_16"/>
    <property type="match status" value="2"/>
</dbReference>
<evidence type="ECO:0000256" key="9">
    <source>
        <dbReference type="SAM" id="MobiDB-lite"/>
    </source>
</evidence>
<dbReference type="PANTHER" id="PTHR12558">
    <property type="entry name" value="CELL DIVISION CYCLE 16,23,27"/>
    <property type="match status" value="1"/>
</dbReference>
<dbReference type="InterPro" id="IPR007192">
    <property type="entry name" value="APC8"/>
</dbReference>
<feature type="compositionally biased region" description="Low complexity" evidence="9">
    <location>
        <begin position="52"/>
        <end position="69"/>
    </location>
</feature>
<dbReference type="Pfam" id="PF15249">
    <property type="entry name" value="GLTSCR1"/>
    <property type="match status" value="1"/>
</dbReference>
<evidence type="ECO:0000256" key="2">
    <source>
        <dbReference type="ARBA" id="ARBA00022737"/>
    </source>
</evidence>
<evidence type="ECO:0000313" key="13">
    <source>
        <dbReference type="Proteomes" id="UP000076871"/>
    </source>
</evidence>
<dbReference type="GO" id="GO:0051301">
    <property type="term" value="P:cell division"/>
    <property type="evidence" value="ECO:0007669"/>
    <property type="project" value="UniProtKB-KW"/>
</dbReference>
<dbReference type="PROSITE" id="PS50005">
    <property type="entry name" value="TPR"/>
    <property type="match status" value="3"/>
</dbReference>
<feature type="coiled-coil region" evidence="8">
    <location>
        <begin position="718"/>
        <end position="752"/>
    </location>
</feature>
<keyword evidence="1" id="KW-0132">Cell division</keyword>
<dbReference type="InterPro" id="IPR019734">
    <property type="entry name" value="TPR_rpt"/>
</dbReference>
<gene>
    <name evidence="12" type="ORF">LAESUDRAFT_734707</name>
</gene>
<keyword evidence="2" id="KW-0677">Repeat</keyword>
<dbReference type="Pfam" id="PF13181">
    <property type="entry name" value="TPR_8"/>
    <property type="match status" value="1"/>
</dbReference>
<dbReference type="SUPFAM" id="SSF48452">
    <property type="entry name" value="TPR-like"/>
    <property type="match status" value="2"/>
</dbReference>
<reference evidence="12 13" key="1">
    <citation type="journal article" date="2016" name="Mol. Biol. Evol.">
        <title>Comparative Genomics of Early-Diverging Mushroom-Forming Fungi Provides Insights into the Origins of Lignocellulose Decay Capabilities.</title>
        <authorList>
            <person name="Nagy L.G."/>
            <person name="Riley R."/>
            <person name="Tritt A."/>
            <person name="Adam C."/>
            <person name="Daum C."/>
            <person name="Floudas D."/>
            <person name="Sun H."/>
            <person name="Yadav J.S."/>
            <person name="Pangilinan J."/>
            <person name="Larsson K.H."/>
            <person name="Matsuura K."/>
            <person name="Barry K."/>
            <person name="Labutti K."/>
            <person name="Kuo R."/>
            <person name="Ohm R.A."/>
            <person name="Bhattacharya S.S."/>
            <person name="Shirouzu T."/>
            <person name="Yoshinaga Y."/>
            <person name="Martin F.M."/>
            <person name="Grigoriev I.V."/>
            <person name="Hibbett D.S."/>
        </authorList>
    </citation>
    <scope>NUCLEOTIDE SEQUENCE [LARGE SCALE GENOMIC DNA]</scope>
    <source>
        <strain evidence="12 13">93-53</strain>
    </source>
</reference>
<feature type="region of interest" description="Disordered" evidence="9">
    <location>
        <begin position="951"/>
        <end position="979"/>
    </location>
</feature>
<dbReference type="GO" id="GO:0031145">
    <property type="term" value="P:anaphase-promoting complex-dependent catabolic process"/>
    <property type="evidence" value="ECO:0007669"/>
    <property type="project" value="TreeGrafter"/>
</dbReference>
<keyword evidence="8" id="KW-0175">Coiled coil</keyword>
<dbReference type="STRING" id="1314785.A0A165GZ19"/>
<dbReference type="GO" id="GO:0016567">
    <property type="term" value="P:protein ubiquitination"/>
    <property type="evidence" value="ECO:0007669"/>
    <property type="project" value="TreeGrafter"/>
</dbReference>